<gene>
    <name evidence="1" type="ORF">ABK249_02870</name>
</gene>
<evidence type="ECO:0000313" key="2">
    <source>
        <dbReference type="Proteomes" id="UP001496627"/>
    </source>
</evidence>
<protein>
    <recommendedName>
        <fullName evidence="3">Phosphohydrolase</fullName>
    </recommendedName>
</protein>
<keyword evidence="2" id="KW-1185">Reference proteome</keyword>
<dbReference type="RefSeq" id="WP_348862167.1">
    <property type="nucleotide sequence ID" value="NZ_JBEAAL010000001.1"/>
</dbReference>
<evidence type="ECO:0000313" key="1">
    <source>
        <dbReference type="EMBL" id="MEQ1403865.1"/>
    </source>
</evidence>
<proteinExistence type="predicted"/>
<accession>A0ABV0LYM1</accession>
<sequence>MTLALSTTLPRLANKAVWSFNDDGTLMDLAAPDPKVVRFDEMAKRLAGIRRFNGRGIPVAQHSVMGAQAIINEGGTSMEAAFFLLHDGHEYVLGDIVRPAEDLLSGILGTIAVREAVKLAKAQWDEAIYTAARLIPPSLWTMKHRKLVKSMDDRMCRAEAMAFFGAAAARQFPDMPIPKTTGAFRCWGEAKAEEAFFEMARSLIGRDNIEAQHGIAASARRR</sequence>
<reference evidence="1 2" key="1">
    <citation type="submission" date="2024-05" db="EMBL/GenBank/DDBJ databases">
        <title>Neorhizobium sp. Rsf11, a plant growth promoting and heavy metal resistant PAH-degrader.</title>
        <authorList>
            <person name="Golubev S.N."/>
            <person name="Muratova A.Y."/>
            <person name="Markelova M.I."/>
        </authorList>
    </citation>
    <scope>NUCLEOTIDE SEQUENCE [LARGE SCALE GENOMIC DNA]</scope>
    <source>
        <strain evidence="1 2">Rsf11</strain>
    </source>
</reference>
<evidence type="ECO:0008006" key="3">
    <source>
        <dbReference type="Google" id="ProtNLM"/>
    </source>
</evidence>
<name>A0ABV0LYM1_9HYPH</name>
<dbReference type="Gene3D" id="1.10.3210.10">
    <property type="entry name" value="Hypothetical protein af1432"/>
    <property type="match status" value="1"/>
</dbReference>
<dbReference type="Proteomes" id="UP001496627">
    <property type="component" value="Unassembled WGS sequence"/>
</dbReference>
<dbReference type="EMBL" id="JBEAAL010000001">
    <property type="protein sequence ID" value="MEQ1403865.1"/>
    <property type="molecule type" value="Genomic_DNA"/>
</dbReference>
<organism evidence="1 2">
    <name type="scientific">Neorhizobium phenanthreniclasticum</name>
    <dbReference type="NCBI Taxonomy" id="3157917"/>
    <lineage>
        <taxon>Bacteria</taxon>
        <taxon>Pseudomonadati</taxon>
        <taxon>Pseudomonadota</taxon>
        <taxon>Alphaproteobacteria</taxon>
        <taxon>Hyphomicrobiales</taxon>
        <taxon>Rhizobiaceae</taxon>
        <taxon>Rhizobium/Agrobacterium group</taxon>
        <taxon>Neorhizobium</taxon>
    </lineage>
</organism>
<dbReference type="SUPFAM" id="SSF109604">
    <property type="entry name" value="HD-domain/PDEase-like"/>
    <property type="match status" value="1"/>
</dbReference>
<comment type="caution">
    <text evidence="1">The sequence shown here is derived from an EMBL/GenBank/DDBJ whole genome shotgun (WGS) entry which is preliminary data.</text>
</comment>